<dbReference type="EMBL" id="FN657362">
    <property type="protein sequence ID" value="CBY42649.1"/>
    <property type="molecule type" value="Genomic_DNA"/>
</dbReference>
<organism evidence="1">
    <name type="scientific">Oikopleura dioica</name>
    <name type="common">Tunicate</name>
    <dbReference type="NCBI Taxonomy" id="34765"/>
    <lineage>
        <taxon>Eukaryota</taxon>
        <taxon>Metazoa</taxon>
        <taxon>Chordata</taxon>
        <taxon>Tunicata</taxon>
        <taxon>Appendicularia</taxon>
        <taxon>Copelata</taxon>
        <taxon>Oikopleuridae</taxon>
        <taxon>Oikopleura</taxon>
    </lineage>
</organism>
<name>E4Z4M1_OIKDI</name>
<evidence type="ECO:0000313" key="1">
    <source>
        <dbReference type="EMBL" id="CBY42649.1"/>
    </source>
</evidence>
<reference evidence="1" key="1">
    <citation type="journal article" date="2010" name="Science">
        <title>Plasticity of animal genome architecture unmasked by rapid evolution of a pelagic tunicate.</title>
        <authorList>
            <person name="Denoeud F."/>
            <person name="Henriet S."/>
            <person name="Mungpakdee S."/>
            <person name="Aury J.M."/>
            <person name="Da Silva C."/>
            <person name="Brinkmann H."/>
            <person name="Mikhaleva J."/>
            <person name="Olsen L.C."/>
            <person name="Jubin C."/>
            <person name="Canestro C."/>
            <person name="Bouquet J.M."/>
            <person name="Danks G."/>
            <person name="Poulain J."/>
            <person name="Campsteijn C."/>
            <person name="Adamski M."/>
            <person name="Cross I."/>
            <person name="Yadetie F."/>
            <person name="Muffato M."/>
            <person name="Louis A."/>
            <person name="Butcher S."/>
            <person name="Tsagkogeorga G."/>
            <person name="Konrad A."/>
            <person name="Singh S."/>
            <person name="Jensen M.F."/>
            <person name="Cong E.H."/>
            <person name="Eikeseth-Otteraa H."/>
            <person name="Noel B."/>
            <person name="Anthouard V."/>
            <person name="Porcel B.M."/>
            <person name="Kachouri-Lafond R."/>
            <person name="Nishino A."/>
            <person name="Ugolini M."/>
            <person name="Chourrout P."/>
            <person name="Nishida H."/>
            <person name="Aasland R."/>
            <person name="Huzurbazar S."/>
            <person name="Westhof E."/>
            <person name="Delsuc F."/>
            <person name="Lehrach H."/>
            <person name="Reinhardt R."/>
            <person name="Weissenbach J."/>
            <person name="Roy S.W."/>
            <person name="Artiguenave F."/>
            <person name="Postlethwait J.H."/>
            <person name="Manak J.R."/>
            <person name="Thompson E.M."/>
            <person name="Jaillon O."/>
            <person name="Du Pasquier L."/>
            <person name="Boudinot P."/>
            <person name="Liberles D.A."/>
            <person name="Volff J.N."/>
            <person name="Philippe H."/>
            <person name="Lenhard B."/>
            <person name="Roest Crollius H."/>
            <person name="Wincker P."/>
            <person name="Chourrout D."/>
        </authorList>
    </citation>
    <scope>NUCLEOTIDE SEQUENCE [LARGE SCALE GENOMIC DNA]</scope>
</reference>
<dbReference type="AlphaFoldDB" id="E4Z4M1"/>
<protein>
    <submittedName>
        <fullName evidence="1">Uncharacterized protein</fullName>
    </submittedName>
</protein>
<gene>
    <name evidence="1" type="ORF">GSOID_T00026361001</name>
</gene>
<proteinExistence type="predicted"/>
<sequence>FFFVCKFNPCGENDHLIVHSYFLDNLIAELEHFTDMPFDFIRGTELPADLLDMILDTTQSPQNDLFTVPDDIELPVAMTVDTLTEDESTLSATLSTTITPASVSTNDFQLIFSARLKVL</sequence>
<dbReference type="Proteomes" id="UP000011014">
    <property type="component" value="Unassembled WGS sequence"/>
</dbReference>
<accession>E4Z4M1</accession>
<feature type="non-terminal residue" evidence="1">
    <location>
        <position position="1"/>
    </location>
</feature>